<keyword evidence="10" id="KW-0812">Transmembrane</keyword>
<feature type="transmembrane region" description="Helical" evidence="10">
    <location>
        <begin position="77"/>
        <end position="98"/>
    </location>
</feature>
<organism evidence="12 13">
    <name type="scientific">Nocardioides panacisoli</name>
    <dbReference type="NCBI Taxonomy" id="627624"/>
    <lineage>
        <taxon>Bacteria</taxon>
        <taxon>Bacillati</taxon>
        <taxon>Actinomycetota</taxon>
        <taxon>Actinomycetes</taxon>
        <taxon>Propionibacteriales</taxon>
        <taxon>Nocardioidaceae</taxon>
        <taxon>Nocardioides</taxon>
    </lineage>
</organism>
<dbReference type="Gene3D" id="1.20.5.1930">
    <property type="match status" value="1"/>
</dbReference>
<dbReference type="CDD" id="cd16917">
    <property type="entry name" value="HATPase_UhpB-NarQ-NarX-like"/>
    <property type="match status" value="1"/>
</dbReference>
<evidence type="ECO:0000256" key="5">
    <source>
        <dbReference type="ARBA" id="ARBA00022741"/>
    </source>
</evidence>
<evidence type="ECO:0000256" key="10">
    <source>
        <dbReference type="SAM" id="Phobius"/>
    </source>
</evidence>
<proteinExistence type="predicted"/>
<dbReference type="EMBL" id="BAABAH010000019">
    <property type="protein sequence ID" value="GAA3833727.1"/>
    <property type="molecule type" value="Genomic_DNA"/>
</dbReference>
<dbReference type="RefSeq" id="WP_344778561.1">
    <property type="nucleotide sequence ID" value="NZ_BAABAH010000019.1"/>
</dbReference>
<dbReference type="Proteomes" id="UP001501821">
    <property type="component" value="Unassembled WGS sequence"/>
</dbReference>
<keyword evidence="10" id="KW-0472">Membrane</keyword>
<keyword evidence="6" id="KW-0418">Kinase</keyword>
<keyword evidence="5" id="KW-0547">Nucleotide-binding</keyword>
<dbReference type="EC" id="2.7.13.3" evidence="2"/>
<dbReference type="PROSITE" id="PS50109">
    <property type="entry name" value="HIS_KIN"/>
    <property type="match status" value="1"/>
</dbReference>
<comment type="catalytic activity">
    <reaction evidence="1">
        <text>ATP + protein L-histidine = ADP + protein N-phospho-L-histidine.</text>
        <dbReference type="EC" id="2.7.13.3"/>
    </reaction>
</comment>
<dbReference type="InterPro" id="IPR036890">
    <property type="entry name" value="HATPase_C_sf"/>
</dbReference>
<reference evidence="13" key="1">
    <citation type="journal article" date="2019" name="Int. J. Syst. Evol. Microbiol.">
        <title>The Global Catalogue of Microorganisms (GCM) 10K type strain sequencing project: providing services to taxonomists for standard genome sequencing and annotation.</title>
        <authorList>
            <consortium name="The Broad Institute Genomics Platform"/>
            <consortium name="The Broad Institute Genome Sequencing Center for Infectious Disease"/>
            <person name="Wu L."/>
            <person name="Ma J."/>
        </authorList>
    </citation>
    <scope>NUCLEOTIDE SEQUENCE [LARGE SCALE GENOMIC DNA]</scope>
    <source>
        <strain evidence="13">JCM 16953</strain>
    </source>
</reference>
<evidence type="ECO:0000259" key="11">
    <source>
        <dbReference type="PROSITE" id="PS50109"/>
    </source>
</evidence>
<dbReference type="SUPFAM" id="SSF55781">
    <property type="entry name" value="GAF domain-like"/>
    <property type="match status" value="1"/>
</dbReference>
<dbReference type="Gene3D" id="3.30.565.10">
    <property type="entry name" value="Histidine kinase-like ATPase, C-terminal domain"/>
    <property type="match status" value="1"/>
</dbReference>
<keyword evidence="13" id="KW-1185">Reference proteome</keyword>
<evidence type="ECO:0000256" key="7">
    <source>
        <dbReference type="ARBA" id="ARBA00022840"/>
    </source>
</evidence>
<accession>A0ABP7J4I8</accession>
<name>A0ABP7J4I8_9ACTN</name>
<evidence type="ECO:0000256" key="1">
    <source>
        <dbReference type="ARBA" id="ARBA00000085"/>
    </source>
</evidence>
<dbReference type="InterPro" id="IPR003594">
    <property type="entry name" value="HATPase_dom"/>
</dbReference>
<sequence>MADTTILVTRTQRRWFLATVVAAVGAGASLWALHLMTNVPRHPGFWFLVLLALAPVALVGSRWLVSDRMAASVLVHSAAVSGSALVVVAVYLVLVVGINGSPDGHEREVMLSSLFAATVAALLVPPVRGRIAEWVRSLLHEEKPSTGEVVSAFGAKMSRSVPMDELMLQLAESLRETVPGTRAEIWTGTADAMRRTTSVPTMPPAMLRVSGAEATTVARTRIGGPAWVSVWLPTLVPEEPHGDFRVVPVAHLGDLHGLVVVVRPPGTQEFEDADEAALVELAHQLGLALHNVQLDSALQASLEELAERNEELQASRLRIVAASDAARRGIERNLHDGAQQHLVALAVKIGLVANVAEDGDGEMVAQMLGDLRKDVQATIDEVRALAHGIYPPLLRDRGLGEALRTAANRAGLPCRVEVDLPGRYPETVETAAYFCSTEALQNAAKYAGEGAEVELTVRGADGRLVVEIADDGAGYDATEHAEGHGFTNMRDRLGALGGELVVHSAPGEGTRLVLTIPGEPLAAEVPA</sequence>
<keyword evidence="8" id="KW-0902">Two-component regulatory system</keyword>
<evidence type="ECO:0000256" key="4">
    <source>
        <dbReference type="ARBA" id="ARBA00022679"/>
    </source>
</evidence>
<dbReference type="InterPro" id="IPR050482">
    <property type="entry name" value="Sensor_HK_TwoCompSys"/>
</dbReference>
<evidence type="ECO:0000256" key="6">
    <source>
        <dbReference type="ARBA" id="ARBA00022777"/>
    </source>
</evidence>
<dbReference type="SUPFAM" id="SSF55874">
    <property type="entry name" value="ATPase domain of HSP90 chaperone/DNA topoisomerase II/histidine kinase"/>
    <property type="match status" value="1"/>
</dbReference>
<feature type="transmembrane region" description="Helical" evidence="10">
    <location>
        <begin position="15"/>
        <end position="33"/>
    </location>
</feature>
<dbReference type="Pfam" id="PF07730">
    <property type="entry name" value="HisKA_3"/>
    <property type="match status" value="1"/>
</dbReference>
<comment type="caution">
    <text evidence="12">The sequence shown here is derived from an EMBL/GenBank/DDBJ whole genome shotgun (WGS) entry which is preliminary data.</text>
</comment>
<dbReference type="InterPro" id="IPR011712">
    <property type="entry name" value="Sig_transdc_His_kin_sub3_dim/P"/>
</dbReference>
<feature type="coiled-coil region" evidence="9">
    <location>
        <begin position="295"/>
        <end position="322"/>
    </location>
</feature>
<keyword evidence="10" id="KW-1133">Transmembrane helix</keyword>
<protein>
    <recommendedName>
        <fullName evidence="2">histidine kinase</fullName>
        <ecNumber evidence="2">2.7.13.3</ecNumber>
    </recommendedName>
</protein>
<evidence type="ECO:0000313" key="13">
    <source>
        <dbReference type="Proteomes" id="UP001501821"/>
    </source>
</evidence>
<evidence type="ECO:0000256" key="9">
    <source>
        <dbReference type="SAM" id="Coils"/>
    </source>
</evidence>
<keyword evidence="4" id="KW-0808">Transferase</keyword>
<gene>
    <name evidence="12" type="ORF">GCM10022242_38500</name>
</gene>
<feature type="domain" description="Histidine kinase" evidence="11">
    <location>
        <begin position="438"/>
        <end position="520"/>
    </location>
</feature>
<dbReference type="InterPro" id="IPR029016">
    <property type="entry name" value="GAF-like_dom_sf"/>
</dbReference>
<dbReference type="Pfam" id="PF02518">
    <property type="entry name" value="HATPase_c"/>
    <property type="match status" value="1"/>
</dbReference>
<evidence type="ECO:0000256" key="2">
    <source>
        <dbReference type="ARBA" id="ARBA00012438"/>
    </source>
</evidence>
<keyword evidence="9" id="KW-0175">Coiled coil</keyword>
<keyword evidence="3" id="KW-0597">Phosphoprotein</keyword>
<feature type="transmembrane region" description="Helical" evidence="10">
    <location>
        <begin position="45"/>
        <end position="65"/>
    </location>
</feature>
<dbReference type="InterPro" id="IPR005467">
    <property type="entry name" value="His_kinase_dom"/>
</dbReference>
<dbReference type="PANTHER" id="PTHR24421:SF10">
    <property type="entry name" value="NITRATE_NITRITE SENSOR PROTEIN NARQ"/>
    <property type="match status" value="1"/>
</dbReference>
<evidence type="ECO:0000256" key="8">
    <source>
        <dbReference type="ARBA" id="ARBA00023012"/>
    </source>
</evidence>
<dbReference type="PANTHER" id="PTHR24421">
    <property type="entry name" value="NITRATE/NITRITE SENSOR PROTEIN NARX-RELATED"/>
    <property type="match status" value="1"/>
</dbReference>
<evidence type="ECO:0000313" key="12">
    <source>
        <dbReference type="EMBL" id="GAA3833727.1"/>
    </source>
</evidence>
<evidence type="ECO:0000256" key="3">
    <source>
        <dbReference type="ARBA" id="ARBA00022553"/>
    </source>
</evidence>
<dbReference type="SMART" id="SM00387">
    <property type="entry name" value="HATPase_c"/>
    <property type="match status" value="1"/>
</dbReference>
<dbReference type="Gene3D" id="3.30.450.40">
    <property type="match status" value="1"/>
</dbReference>
<keyword evidence="7" id="KW-0067">ATP-binding</keyword>